<gene>
    <name evidence="1" type="ORF">CKAN_00390000</name>
</gene>
<name>A0A3S3MKU6_9MAGN</name>
<evidence type="ECO:0000313" key="2">
    <source>
        <dbReference type="Proteomes" id="UP000283530"/>
    </source>
</evidence>
<dbReference type="Proteomes" id="UP000283530">
    <property type="component" value="Unassembled WGS sequence"/>
</dbReference>
<protein>
    <submittedName>
        <fullName evidence="1">Uncharacterized protein</fullName>
    </submittedName>
</protein>
<dbReference type="AlphaFoldDB" id="A0A3S3MKU6"/>
<organism evidence="1 2">
    <name type="scientific">Cinnamomum micranthum f. kanehirae</name>
    <dbReference type="NCBI Taxonomy" id="337451"/>
    <lineage>
        <taxon>Eukaryota</taxon>
        <taxon>Viridiplantae</taxon>
        <taxon>Streptophyta</taxon>
        <taxon>Embryophyta</taxon>
        <taxon>Tracheophyta</taxon>
        <taxon>Spermatophyta</taxon>
        <taxon>Magnoliopsida</taxon>
        <taxon>Magnoliidae</taxon>
        <taxon>Laurales</taxon>
        <taxon>Lauraceae</taxon>
        <taxon>Cinnamomum</taxon>
    </lineage>
</organism>
<evidence type="ECO:0000313" key="1">
    <source>
        <dbReference type="EMBL" id="RWR75515.1"/>
    </source>
</evidence>
<dbReference type="EMBL" id="QPKB01000002">
    <property type="protein sequence ID" value="RWR75515.1"/>
    <property type="molecule type" value="Genomic_DNA"/>
</dbReference>
<keyword evidence="2" id="KW-1185">Reference proteome</keyword>
<accession>A0A3S3MKU6</accession>
<comment type="caution">
    <text evidence="1">The sequence shown here is derived from an EMBL/GenBank/DDBJ whole genome shotgun (WGS) entry which is preliminary data.</text>
</comment>
<proteinExistence type="predicted"/>
<reference evidence="1 2" key="1">
    <citation type="journal article" date="2019" name="Nat. Plants">
        <title>Stout camphor tree genome fills gaps in understanding of flowering plant genome evolution.</title>
        <authorList>
            <person name="Chaw S.M."/>
            <person name="Liu Y.C."/>
            <person name="Wu Y.W."/>
            <person name="Wang H.Y."/>
            <person name="Lin C.I."/>
            <person name="Wu C.S."/>
            <person name="Ke H.M."/>
            <person name="Chang L.Y."/>
            <person name="Hsu C.Y."/>
            <person name="Yang H.T."/>
            <person name="Sudianto E."/>
            <person name="Hsu M.H."/>
            <person name="Wu K.P."/>
            <person name="Wang L.N."/>
            <person name="Leebens-Mack J.H."/>
            <person name="Tsai I.J."/>
        </authorList>
    </citation>
    <scope>NUCLEOTIDE SEQUENCE [LARGE SCALE GENOMIC DNA]</scope>
    <source>
        <strain evidence="2">cv. Chaw 1501</strain>
        <tissue evidence="1">Young leaves</tissue>
    </source>
</reference>
<sequence>MLLFSIMIYRARVKRELTKLRSQVVDQIHIGQFIKEIVILGQINQSYERGEALRLLLSGRSPAVSL</sequence>